<evidence type="ECO:0000256" key="2">
    <source>
        <dbReference type="SAM" id="SignalP"/>
    </source>
</evidence>
<comment type="caution">
    <text evidence="4">The sequence shown here is derived from an EMBL/GenBank/DDBJ whole genome shotgun (WGS) entry which is preliminary data.</text>
</comment>
<dbReference type="GO" id="GO:0005576">
    <property type="term" value="C:extracellular region"/>
    <property type="evidence" value="ECO:0007669"/>
    <property type="project" value="InterPro"/>
</dbReference>
<dbReference type="STRING" id="158441.A0A226ELI1"/>
<keyword evidence="5" id="KW-1185">Reference proteome</keyword>
<name>A0A226ELI1_FOLCA</name>
<evidence type="ECO:0000313" key="5">
    <source>
        <dbReference type="Proteomes" id="UP000198287"/>
    </source>
</evidence>
<organism evidence="4 5">
    <name type="scientific">Folsomia candida</name>
    <name type="common">Springtail</name>
    <dbReference type="NCBI Taxonomy" id="158441"/>
    <lineage>
        <taxon>Eukaryota</taxon>
        <taxon>Metazoa</taxon>
        <taxon>Ecdysozoa</taxon>
        <taxon>Arthropoda</taxon>
        <taxon>Hexapoda</taxon>
        <taxon>Collembola</taxon>
        <taxon>Entomobryomorpha</taxon>
        <taxon>Isotomoidea</taxon>
        <taxon>Isotomidae</taxon>
        <taxon>Proisotominae</taxon>
        <taxon>Folsomia</taxon>
    </lineage>
</organism>
<proteinExistence type="predicted"/>
<dbReference type="Proteomes" id="UP000198287">
    <property type="component" value="Unassembled WGS sequence"/>
</dbReference>
<feature type="compositionally biased region" description="Acidic residues" evidence="1">
    <location>
        <begin position="33"/>
        <end position="74"/>
    </location>
</feature>
<gene>
    <name evidence="4" type="ORF">Fcan01_06801</name>
</gene>
<feature type="region of interest" description="Disordered" evidence="1">
    <location>
        <begin position="166"/>
        <end position="199"/>
    </location>
</feature>
<feature type="domain" description="Chitin-binding type-2" evidence="3">
    <location>
        <begin position="96"/>
        <end position="157"/>
    </location>
</feature>
<dbReference type="AlphaFoldDB" id="A0A226ELI1"/>
<dbReference type="Pfam" id="PF01607">
    <property type="entry name" value="CBM_14"/>
    <property type="match status" value="1"/>
</dbReference>
<feature type="region of interest" description="Disordered" evidence="1">
    <location>
        <begin position="30"/>
        <end position="85"/>
    </location>
</feature>
<dbReference type="InterPro" id="IPR036508">
    <property type="entry name" value="Chitin-bd_dom_sf"/>
</dbReference>
<dbReference type="Gene3D" id="2.170.140.10">
    <property type="entry name" value="Chitin binding domain"/>
    <property type="match status" value="1"/>
</dbReference>
<evidence type="ECO:0000256" key="1">
    <source>
        <dbReference type="SAM" id="MobiDB-lite"/>
    </source>
</evidence>
<dbReference type="InterPro" id="IPR002557">
    <property type="entry name" value="Chitin-bd_dom"/>
</dbReference>
<accession>A0A226ELI1</accession>
<keyword evidence="2" id="KW-0732">Signal</keyword>
<feature type="compositionally biased region" description="Acidic residues" evidence="1">
    <location>
        <begin position="177"/>
        <end position="187"/>
    </location>
</feature>
<feature type="chain" id="PRO_5012736868" description="Chitin-binding type-2 domain-containing protein" evidence="2">
    <location>
        <begin position="30"/>
        <end position="199"/>
    </location>
</feature>
<dbReference type="SUPFAM" id="SSF57625">
    <property type="entry name" value="Invertebrate chitin-binding proteins"/>
    <property type="match status" value="1"/>
</dbReference>
<evidence type="ECO:0000313" key="4">
    <source>
        <dbReference type="EMBL" id="OXA58160.1"/>
    </source>
</evidence>
<sequence length="199" mass="21893">MANILKISSISLLLVLFGVALLGTFTVKAQDSQENEGEGLNEEQQQDSDDEEPWELDGEPEELDAEAGAEVEDPNEPRVLGGGPIKINIQPVEEGEVDCEGRRDGVVLQENPVDCLYFFLCIQGTGHKIECPKIPDQTYFNPPKKSCGSVSENFCKEVDIAALIQEDEEEAARQMQEEDESEGDGEGENGNFSESRIEL</sequence>
<feature type="signal peptide" evidence="2">
    <location>
        <begin position="1"/>
        <end position="29"/>
    </location>
</feature>
<feature type="compositionally biased region" description="Low complexity" evidence="1">
    <location>
        <begin position="189"/>
        <end position="199"/>
    </location>
</feature>
<reference evidence="4 5" key="1">
    <citation type="submission" date="2015-12" db="EMBL/GenBank/DDBJ databases">
        <title>The genome of Folsomia candida.</title>
        <authorList>
            <person name="Faddeeva A."/>
            <person name="Derks M.F."/>
            <person name="Anvar Y."/>
            <person name="Smit S."/>
            <person name="Van Straalen N."/>
            <person name="Roelofs D."/>
        </authorList>
    </citation>
    <scope>NUCLEOTIDE SEQUENCE [LARGE SCALE GENOMIC DNA]</scope>
    <source>
        <strain evidence="4 5">VU population</strain>
        <tissue evidence="4">Whole body</tissue>
    </source>
</reference>
<dbReference type="EMBL" id="LNIX01000003">
    <property type="protein sequence ID" value="OXA58160.1"/>
    <property type="molecule type" value="Genomic_DNA"/>
</dbReference>
<dbReference type="GO" id="GO:0008061">
    <property type="term" value="F:chitin binding"/>
    <property type="evidence" value="ECO:0007669"/>
    <property type="project" value="InterPro"/>
</dbReference>
<dbReference type="PROSITE" id="PS50940">
    <property type="entry name" value="CHIT_BIND_II"/>
    <property type="match status" value="1"/>
</dbReference>
<protein>
    <recommendedName>
        <fullName evidence="3">Chitin-binding type-2 domain-containing protein</fullName>
    </recommendedName>
</protein>
<evidence type="ECO:0000259" key="3">
    <source>
        <dbReference type="PROSITE" id="PS50940"/>
    </source>
</evidence>